<evidence type="ECO:0000313" key="2">
    <source>
        <dbReference type="Proteomes" id="UP000290365"/>
    </source>
</evidence>
<dbReference type="RefSeq" id="WP_129885763.1">
    <property type="nucleotide sequence ID" value="NZ_CP035758.1"/>
</dbReference>
<proteinExistence type="predicted"/>
<dbReference type="KEGG" id="kbs:EPA93_03805"/>
<dbReference type="EMBL" id="CP035758">
    <property type="protein sequence ID" value="QBD75164.1"/>
    <property type="molecule type" value="Genomic_DNA"/>
</dbReference>
<gene>
    <name evidence="1" type="ORF">EPA93_03805</name>
</gene>
<accession>A0A4P6JJ81</accession>
<organism evidence="1 2">
    <name type="scientific">Ktedonosporobacter rubrisoli</name>
    <dbReference type="NCBI Taxonomy" id="2509675"/>
    <lineage>
        <taxon>Bacteria</taxon>
        <taxon>Bacillati</taxon>
        <taxon>Chloroflexota</taxon>
        <taxon>Ktedonobacteria</taxon>
        <taxon>Ktedonobacterales</taxon>
        <taxon>Ktedonosporobacteraceae</taxon>
        <taxon>Ktedonosporobacter</taxon>
    </lineage>
</organism>
<keyword evidence="2" id="KW-1185">Reference proteome</keyword>
<evidence type="ECO:0008006" key="3">
    <source>
        <dbReference type="Google" id="ProtNLM"/>
    </source>
</evidence>
<reference evidence="1 2" key="1">
    <citation type="submission" date="2019-01" db="EMBL/GenBank/DDBJ databases">
        <title>Ktedonosporobacter rubrisoli SCAWS-G2.</title>
        <authorList>
            <person name="Huang Y."/>
            <person name="Yan B."/>
        </authorList>
    </citation>
    <scope>NUCLEOTIDE SEQUENCE [LARGE SCALE GENOMIC DNA]</scope>
    <source>
        <strain evidence="1 2">SCAWS-G2</strain>
    </source>
</reference>
<dbReference type="AlphaFoldDB" id="A0A4P6JJ81"/>
<protein>
    <recommendedName>
        <fullName evidence="3">RepB family plasmid replication initiator protein</fullName>
    </recommendedName>
</protein>
<dbReference type="OrthoDB" id="7308176at2"/>
<sequence>MTTSKSKKKLDEAPKVLAVAVSKKLENYDHSKPQQLTLFEMLLPQDKDYSNTIELYDFIPKYTYGKVERIADKFLDLLEREFECRTHKYKVQISPAVIKDKDGIARYYYPSKREEIIEDALRKFMAEGQGYFLDGMAGVTFTLYQLQEELKKNDHSYSIQQLKDALMICARTNLTVTNEEGKAIVISNIFETVGLQTREDWKTKGKSTKAFVRFNSLVTKSIEDLTFRQINYEKVMSYRSVIARQLHKRMSHHFTQASIHIPYTISLTTIIRDFGLTKYAKLSGNLRDVEIALEEMKEKKILIIYHIDKVLESSKRSKLIDAMFSLHPNPHFVSDSIKANTRTKEIKHKIYSSDSPK</sequence>
<name>A0A4P6JJ81_KTERU</name>
<evidence type="ECO:0000313" key="1">
    <source>
        <dbReference type="EMBL" id="QBD75164.1"/>
    </source>
</evidence>
<dbReference type="Proteomes" id="UP000290365">
    <property type="component" value="Chromosome"/>
</dbReference>